<dbReference type="AlphaFoldDB" id="I3IHS7"/>
<keyword evidence="3" id="KW-1185">Reference proteome</keyword>
<proteinExistence type="predicted"/>
<name>I3IHS7_9BACT</name>
<dbReference type="InterPro" id="IPR003173">
    <property type="entry name" value="PC4_C"/>
</dbReference>
<dbReference type="SUPFAM" id="SSF54447">
    <property type="entry name" value="ssDNA-binding transcriptional regulator domain"/>
    <property type="match status" value="1"/>
</dbReference>
<sequence length="71" mass="8146">MDNGKTLGEVIKNETEKIVIAEKEYKGRRYIDMRIYFLGESGAYIPTKKGVTFSPKYLEAISKIRRKGITT</sequence>
<accession>I3IHS7</accession>
<reference evidence="2 3" key="1">
    <citation type="journal article" date="2012" name="FEBS Lett.">
        <title>Anammox organism KSU-1 expresses a NirK-type copper-containing nitrite reductase instead of a NirS-type with cytochrome cd1.</title>
        <authorList>
            <person name="Hira D."/>
            <person name="Toh H."/>
            <person name="Migita C.T."/>
            <person name="Okubo H."/>
            <person name="Nishiyama T."/>
            <person name="Hattori M."/>
            <person name="Furukawa K."/>
            <person name="Fujii T."/>
        </authorList>
    </citation>
    <scope>NUCLEOTIDE SEQUENCE [LARGE SCALE GENOMIC DNA]</scope>
</reference>
<dbReference type="Proteomes" id="UP000002985">
    <property type="component" value="Unassembled WGS sequence"/>
</dbReference>
<organism evidence="2 3">
    <name type="scientific">Candidatus Jettenia caeni</name>
    <dbReference type="NCBI Taxonomy" id="247490"/>
    <lineage>
        <taxon>Bacteria</taxon>
        <taxon>Pseudomonadati</taxon>
        <taxon>Planctomycetota</taxon>
        <taxon>Candidatus Brocadiia</taxon>
        <taxon>Candidatus Brocadiales</taxon>
        <taxon>Candidatus Brocadiaceae</taxon>
        <taxon>Candidatus Jettenia</taxon>
    </lineage>
</organism>
<protein>
    <recommendedName>
        <fullName evidence="1">Transcriptional coactivator p15 (PC4) C-terminal domain-containing protein</fullName>
    </recommendedName>
</protein>
<evidence type="ECO:0000313" key="2">
    <source>
        <dbReference type="EMBL" id="GAB61272.1"/>
    </source>
</evidence>
<evidence type="ECO:0000259" key="1">
    <source>
        <dbReference type="Pfam" id="PF02229"/>
    </source>
</evidence>
<dbReference type="Gene3D" id="2.30.31.10">
    <property type="entry name" value="Transcriptional Coactivator Pc4, Chain A"/>
    <property type="match status" value="1"/>
</dbReference>
<gene>
    <name evidence="2" type="ORF">KSU1_B0415</name>
</gene>
<dbReference type="Pfam" id="PF02229">
    <property type="entry name" value="PC4"/>
    <property type="match status" value="1"/>
</dbReference>
<comment type="caution">
    <text evidence="2">The sequence shown here is derived from an EMBL/GenBank/DDBJ whole genome shotgun (WGS) entry which is preliminary data.</text>
</comment>
<dbReference type="InterPro" id="IPR009044">
    <property type="entry name" value="ssDNA-bd_transcriptional_reg"/>
</dbReference>
<feature type="domain" description="Transcriptional coactivator p15 (PC4) C-terminal" evidence="1">
    <location>
        <begin position="13"/>
        <end position="63"/>
    </location>
</feature>
<dbReference type="GO" id="GO:0006355">
    <property type="term" value="P:regulation of DNA-templated transcription"/>
    <property type="evidence" value="ECO:0007669"/>
    <property type="project" value="InterPro"/>
</dbReference>
<dbReference type="STRING" id="247490.KSU1_B0415"/>
<dbReference type="EMBL" id="BAFH01000002">
    <property type="protein sequence ID" value="GAB61272.1"/>
    <property type="molecule type" value="Genomic_DNA"/>
</dbReference>
<evidence type="ECO:0000313" key="3">
    <source>
        <dbReference type="Proteomes" id="UP000002985"/>
    </source>
</evidence>
<dbReference type="GO" id="GO:0003677">
    <property type="term" value="F:DNA binding"/>
    <property type="evidence" value="ECO:0007669"/>
    <property type="project" value="InterPro"/>
</dbReference>
<dbReference type="OrthoDB" id="47316at2"/>